<evidence type="ECO:0000259" key="2">
    <source>
        <dbReference type="Pfam" id="PF01557"/>
    </source>
</evidence>
<dbReference type="OrthoDB" id="5197601at2"/>
<dbReference type="Proteomes" id="UP000236742">
    <property type="component" value="Unassembled WGS sequence"/>
</dbReference>
<dbReference type="PANTHER" id="PTHR11820">
    <property type="entry name" value="ACYLPYRUVASE"/>
    <property type="match status" value="1"/>
</dbReference>
<evidence type="ECO:0000313" key="3">
    <source>
        <dbReference type="EMBL" id="SEF79582.1"/>
    </source>
</evidence>
<feature type="domain" description="Fumarylacetoacetase-like C-terminal" evidence="2">
    <location>
        <begin position="28"/>
        <end position="225"/>
    </location>
</feature>
<name>A0A1H5UWP2_9RHOB</name>
<gene>
    <name evidence="3" type="ORF">SAMN05421751_1057</name>
</gene>
<dbReference type="RefSeq" id="WP_104007687.1">
    <property type="nucleotide sequence ID" value="NZ_FNVD01000005.1"/>
</dbReference>
<sequence length="232" mass="24875">MTTTLFGLPPVPAIPVEGETAAYPIGRIFCVGRNYAAHAAEMGGEVDREAPWYFTKTPANAVLSGAVLPYPPGTSNHHHEMELALAIGAPVFRAGREQAMAAIYAYGCALDMTRRDLQQVAKDNRRPWSLAKDLEGGAVLAPMKRAADFGAVTNQRIHLEVNGETRQDATLAEMVWTVDEIVSHLSHYYHLRPGDVILTGTPAGVGPVRPGDVITGGIDGLAPVRLSLTDPE</sequence>
<evidence type="ECO:0000313" key="4">
    <source>
        <dbReference type="Proteomes" id="UP000236742"/>
    </source>
</evidence>
<keyword evidence="3" id="KW-0670">Pyruvate</keyword>
<reference evidence="3 4" key="1">
    <citation type="submission" date="2016-10" db="EMBL/GenBank/DDBJ databases">
        <authorList>
            <person name="de Groot N.N."/>
        </authorList>
    </citation>
    <scope>NUCLEOTIDE SEQUENCE [LARGE SCALE GENOMIC DNA]</scope>
    <source>
        <strain evidence="3 4">DSM 23413</strain>
    </source>
</reference>
<keyword evidence="3" id="KW-0378">Hydrolase</keyword>
<dbReference type="GO" id="GO:0046872">
    <property type="term" value="F:metal ion binding"/>
    <property type="evidence" value="ECO:0007669"/>
    <property type="project" value="UniProtKB-KW"/>
</dbReference>
<dbReference type="Pfam" id="PF01557">
    <property type="entry name" value="FAA_hydrolase"/>
    <property type="match status" value="1"/>
</dbReference>
<evidence type="ECO:0000256" key="1">
    <source>
        <dbReference type="ARBA" id="ARBA00022723"/>
    </source>
</evidence>
<dbReference type="EMBL" id="FNVD01000005">
    <property type="protein sequence ID" value="SEF79582.1"/>
    <property type="molecule type" value="Genomic_DNA"/>
</dbReference>
<dbReference type="InterPro" id="IPR011234">
    <property type="entry name" value="Fumarylacetoacetase-like_C"/>
</dbReference>
<accession>A0A1H5UWP2</accession>
<dbReference type="PANTHER" id="PTHR11820:SF7">
    <property type="entry name" value="ACYLPYRUVASE FAHD1, MITOCHONDRIAL"/>
    <property type="match status" value="1"/>
</dbReference>
<proteinExistence type="predicted"/>
<dbReference type="InterPro" id="IPR036663">
    <property type="entry name" value="Fumarylacetoacetase_C_sf"/>
</dbReference>
<dbReference type="AlphaFoldDB" id="A0A1H5UWP2"/>
<dbReference type="SUPFAM" id="SSF56529">
    <property type="entry name" value="FAH"/>
    <property type="match status" value="1"/>
</dbReference>
<protein>
    <submittedName>
        <fullName evidence="3">Fumarylpyruvate hydrolase</fullName>
    </submittedName>
</protein>
<keyword evidence="4" id="KW-1185">Reference proteome</keyword>
<dbReference type="GO" id="GO:0018773">
    <property type="term" value="F:acetylpyruvate hydrolase activity"/>
    <property type="evidence" value="ECO:0007669"/>
    <property type="project" value="TreeGrafter"/>
</dbReference>
<dbReference type="Gene3D" id="3.90.850.10">
    <property type="entry name" value="Fumarylacetoacetase-like, C-terminal domain"/>
    <property type="match status" value="1"/>
</dbReference>
<organism evidence="3 4">
    <name type="scientific">Jhaorihella thermophila</name>
    <dbReference type="NCBI Taxonomy" id="488547"/>
    <lineage>
        <taxon>Bacteria</taxon>
        <taxon>Pseudomonadati</taxon>
        <taxon>Pseudomonadota</taxon>
        <taxon>Alphaproteobacteria</taxon>
        <taxon>Rhodobacterales</taxon>
        <taxon>Paracoccaceae</taxon>
        <taxon>Jhaorihella</taxon>
    </lineage>
</organism>
<keyword evidence="1" id="KW-0479">Metal-binding</keyword>